<dbReference type="PANTHER" id="PTHR45749:SF31">
    <property type="entry name" value="ZINC FINGER MYM-TYPE PROTEIN 1-LIKE"/>
    <property type="match status" value="1"/>
</dbReference>
<sequence>MFRSWLEYSPTINGAYCFHVIFLVKSQEVVLCQMIENMEKVNVEKNCEFFSHIGDNPYSPHNNAIKICLINLSTFETLFMCKVQSRVARIGYLTFQACIFRGHDEVPKSKNKGNFLEMIKLLASYNDKLTTLQESLLKELCIVLSKHGLNVYNICGQGYDGASKMRREWNVLQALFLNDNPYAYYVHCFVNILQLALVATTRERLWELVIVFAKLCSNNLMIYLIDEGCQDLLKNVILFCEKHDIDILDFSATYIACHGHSRCKKDHITI</sequence>
<dbReference type="STRING" id="157652.A0A371HXI2"/>
<evidence type="ECO:0000313" key="2">
    <source>
        <dbReference type="Proteomes" id="UP000257109"/>
    </source>
</evidence>
<evidence type="ECO:0008006" key="3">
    <source>
        <dbReference type="Google" id="ProtNLM"/>
    </source>
</evidence>
<accession>A0A371HXI2</accession>
<dbReference type="EMBL" id="QJKJ01001455">
    <property type="protein sequence ID" value="RDY07498.1"/>
    <property type="molecule type" value="Genomic_DNA"/>
</dbReference>
<name>A0A371HXI2_MUCPR</name>
<dbReference type="PANTHER" id="PTHR45749">
    <property type="match status" value="1"/>
</dbReference>
<feature type="non-terminal residue" evidence="1">
    <location>
        <position position="1"/>
    </location>
</feature>
<dbReference type="Proteomes" id="UP000257109">
    <property type="component" value="Unassembled WGS sequence"/>
</dbReference>
<dbReference type="AlphaFoldDB" id="A0A371HXI2"/>
<dbReference type="OrthoDB" id="1711879at2759"/>
<evidence type="ECO:0000313" key="1">
    <source>
        <dbReference type="EMBL" id="RDY07498.1"/>
    </source>
</evidence>
<protein>
    <recommendedName>
        <fullName evidence="3">DUF4371 domain-containing protein</fullName>
    </recommendedName>
</protein>
<organism evidence="1 2">
    <name type="scientific">Mucuna pruriens</name>
    <name type="common">Velvet bean</name>
    <name type="synonym">Dolichos pruriens</name>
    <dbReference type="NCBI Taxonomy" id="157652"/>
    <lineage>
        <taxon>Eukaryota</taxon>
        <taxon>Viridiplantae</taxon>
        <taxon>Streptophyta</taxon>
        <taxon>Embryophyta</taxon>
        <taxon>Tracheophyta</taxon>
        <taxon>Spermatophyta</taxon>
        <taxon>Magnoliopsida</taxon>
        <taxon>eudicotyledons</taxon>
        <taxon>Gunneridae</taxon>
        <taxon>Pentapetalae</taxon>
        <taxon>rosids</taxon>
        <taxon>fabids</taxon>
        <taxon>Fabales</taxon>
        <taxon>Fabaceae</taxon>
        <taxon>Papilionoideae</taxon>
        <taxon>50 kb inversion clade</taxon>
        <taxon>NPAAA clade</taxon>
        <taxon>indigoferoid/millettioid clade</taxon>
        <taxon>Phaseoleae</taxon>
        <taxon>Mucuna</taxon>
    </lineage>
</organism>
<reference evidence="1" key="1">
    <citation type="submission" date="2018-05" db="EMBL/GenBank/DDBJ databases">
        <title>Draft genome of Mucuna pruriens seed.</title>
        <authorList>
            <person name="Nnadi N.E."/>
            <person name="Vos R."/>
            <person name="Hasami M.H."/>
            <person name="Devisetty U.K."/>
            <person name="Aguiy J.C."/>
        </authorList>
    </citation>
    <scope>NUCLEOTIDE SEQUENCE [LARGE SCALE GENOMIC DNA]</scope>
    <source>
        <strain evidence="1">JCA_2017</strain>
    </source>
</reference>
<comment type="caution">
    <text evidence="1">The sequence shown here is derived from an EMBL/GenBank/DDBJ whole genome shotgun (WGS) entry which is preliminary data.</text>
</comment>
<keyword evidence="2" id="KW-1185">Reference proteome</keyword>
<gene>
    <name evidence="1" type="ORF">CR513_08388</name>
</gene>
<proteinExistence type="predicted"/>